<evidence type="ECO:0000256" key="1">
    <source>
        <dbReference type="SAM" id="MobiDB-lite"/>
    </source>
</evidence>
<reference evidence="2" key="1">
    <citation type="submission" date="2019-12" db="EMBL/GenBank/DDBJ databases">
        <title>The whole-genome sequencing of Haloarcula japonica strain pws8.</title>
        <authorList>
            <person name="Verma D.K."/>
            <person name="Gopal K."/>
            <person name="Prasad E.S."/>
        </authorList>
    </citation>
    <scope>NUCLEOTIDE SEQUENCE</scope>
    <source>
        <strain evidence="2">Pws8</strain>
    </source>
</reference>
<organism evidence="2 3">
    <name type="scientific">Haloarcula rubripromontorii</name>
    <dbReference type="NCBI Taxonomy" id="1705562"/>
    <lineage>
        <taxon>Archaea</taxon>
        <taxon>Methanobacteriati</taxon>
        <taxon>Methanobacteriota</taxon>
        <taxon>Stenosarchaea group</taxon>
        <taxon>Halobacteria</taxon>
        <taxon>Halobacteriales</taxon>
        <taxon>Haloarculaceae</taxon>
        <taxon>Haloarcula</taxon>
    </lineage>
</organism>
<name>A0A847TQ80_9EURY</name>
<protein>
    <submittedName>
        <fullName evidence="2">Uncharacterized protein</fullName>
    </submittedName>
</protein>
<proteinExistence type="predicted"/>
<evidence type="ECO:0000313" key="2">
    <source>
        <dbReference type="EMBL" id="NLV08192.1"/>
    </source>
</evidence>
<feature type="compositionally biased region" description="Acidic residues" evidence="1">
    <location>
        <begin position="39"/>
        <end position="62"/>
    </location>
</feature>
<accession>A0A847TQ80</accession>
<gene>
    <name evidence="2" type="ORF">GOC83_18885</name>
</gene>
<dbReference type="AlphaFoldDB" id="A0A847TQ80"/>
<dbReference type="Proteomes" id="UP000610611">
    <property type="component" value="Unassembled WGS sequence"/>
</dbReference>
<evidence type="ECO:0000313" key="3">
    <source>
        <dbReference type="Proteomes" id="UP000610611"/>
    </source>
</evidence>
<feature type="region of interest" description="Disordered" evidence="1">
    <location>
        <begin position="39"/>
        <end position="93"/>
    </location>
</feature>
<sequence length="228" mass="25644">MDIHVTLRHGPLEVDIDADSDDEYQSELLNLLEFLEEYEERFSDLEPEPDESETDESGESEEGQASMDAFTGGEVLSEQDQVSNEGDSSVANGDEDTIETVAKKANASPEQLREFIDIDPEREEPPFIVPETGEFADTKTRRQFIGSLILLAVWDDCYEEDRMKSSTLKDALEFSDIDSDSMYNMYDLADAESAFDKSGMGRNATVGLTRPGKREAYKTLRELLHSEI</sequence>
<feature type="compositionally biased region" description="Polar residues" evidence="1">
    <location>
        <begin position="78"/>
        <end position="91"/>
    </location>
</feature>
<dbReference type="EMBL" id="WOWB01000005">
    <property type="protein sequence ID" value="NLV08192.1"/>
    <property type="molecule type" value="Genomic_DNA"/>
</dbReference>
<dbReference type="RefSeq" id="WP_170084464.1">
    <property type="nucleotide sequence ID" value="NZ_WOWB01000005.1"/>
</dbReference>
<comment type="caution">
    <text evidence="2">The sequence shown here is derived from an EMBL/GenBank/DDBJ whole genome shotgun (WGS) entry which is preliminary data.</text>
</comment>